<feature type="compositionally biased region" description="Low complexity" evidence="2">
    <location>
        <begin position="372"/>
        <end position="395"/>
    </location>
</feature>
<evidence type="ECO:0000256" key="2">
    <source>
        <dbReference type="SAM" id="MobiDB-lite"/>
    </source>
</evidence>
<feature type="compositionally biased region" description="Polar residues" evidence="2">
    <location>
        <begin position="348"/>
        <end position="364"/>
    </location>
</feature>
<reference evidence="3" key="1">
    <citation type="journal article" date="2022" name="IScience">
        <title>Evolution of zygomycete secretomes and the origins of terrestrial fungal ecologies.</title>
        <authorList>
            <person name="Chang Y."/>
            <person name="Wang Y."/>
            <person name="Mondo S."/>
            <person name="Ahrendt S."/>
            <person name="Andreopoulos W."/>
            <person name="Barry K."/>
            <person name="Beard J."/>
            <person name="Benny G.L."/>
            <person name="Blankenship S."/>
            <person name="Bonito G."/>
            <person name="Cuomo C."/>
            <person name="Desiro A."/>
            <person name="Gervers K.A."/>
            <person name="Hundley H."/>
            <person name="Kuo A."/>
            <person name="LaButti K."/>
            <person name="Lang B.F."/>
            <person name="Lipzen A."/>
            <person name="O'Donnell K."/>
            <person name="Pangilinan J."/>
            <person name="Reynolds N."/>
            <person name="Sandor L."/>
            <person name="Smith M.E."/>
            <person name="Tsang A."/>
            <person name="Grigoriev I.V."/>
            <person name="Stajich J.E."/>
            <person name="Spatafora J.W."/>
        </authorList>
    </citation>
    <scope>NUCLEOTIDE SEQUENCE</scope>
    <source>
        <strain evidence="3">RSA 2281</strain>
    </source>
</reference>
<feature type="region of interest" description="Disordered" evidence="2">
    <location>
        <begin position="85"/>
        <end position="115"/>
    </location>
</feature>
<comment type="caution">
    <text evidence="3">The sequence shown here is derived from an EMBL/GenBank/DDBJ whole genome shotgun (WGS) entry which is preliminary data.</text>
</comment>
<dbReference type="Proteomes" id="UP001209540">
    <property type="component" value="Unassembled WGS sequence"/>
</dbReference>
<protein>
    <submittedName>
        <fullName evidence="3">Uncharacterized protein</fullName>
    </submittedName>
</protein>
<gene>
    <name evidence="3" type="ORF">BDA99DRAFT_133768</name>
</gene>
<accession>A0AAD5K669</accession>
<sequence length="483" mass="55061">MHGVHPFSLRPPPHLMRSRRQSRTTQQGITESRSMNNLQQQISSSSALSDGPETKSQASSKNSSTSAVSPRFMALRKLSEVALMAPYSKPPPPPPPPTTQSSSENSSIAPDTTDLNYNLNEQRLLERIDDLIESRLKSNISEILWRATESHRDARRFWEEQRRDMLELGSSILHKLSNTADQLKHQQYRERKEGEEEEEEQELENLRKLRIDLENEVSGYQLKQIAQQTEIQSMRHRNLELEKEVEAYRQRNSDLEAQVARLGVHHGSNVVQDRPCVTPVTVETRDVQTDNIGIIMDWADVVAEEEWANKYSELESRYDIANNKIAELEKKLSLQQRQQHSHHYQQRPTSRSATRSPLSQSRPASSMALVAPPLSLTTNNTPATSTRATSPPVSSKQRKHKSMTPTTPNNKERKASHRQSYFMNEEGHLTFTTEINGRLSQYTVKLPGKEGNSNHSNNNNYYNNSTKLNPLAQPWKTPATMST</sequence>
<feature type="compositionally biased region" description="Low complexity" evidence="2">
    <location>
        <begin position="34"/>
        <end position="69"/>
    </location>
</feature>
<evidence type="ECO:0000313" key="3">
    <source>
        <dbReference type="EMBL" id="KAI9257235.1"/>
    </source>
</evidence>
<feature type="region of interest" description="Disordered" evidence="2">
    <location>
        <begin position="332"/>
        <end position="417"/>
    </location>
</feature>
<feature type="coiled-coil region" evidence="1">
    <location>
        <begin position="185"/>
        <end position="258"/>
    </location>
</feature>
<keyword evidence="1" id="KW-0175">Coiled coil</keyword>
<dbReference type="EMBL" id="JAIXMP010000020">
    <property type="protein sequence ID" value="KAI9257235.1"/>
    <property type="molecule type" value="Genomic_DNA"/>
</dbReference>
<feature type="compositionally biased region" description="Pro residues" evidence="2">
    <location>
        <begin position="88"/>
        <end position="98"/>
    </location>
</feature>
<organism evidence="3 4">
    <name type="scientific">Phascolomyces articulosus</name>
    <dbReference type="NCBI Taxonomy" id="60185"/>
    <lineage>
        <taxon>Eukaryota</taxon>
        <taxon>Fungi</taxon>
        <taxon>Fungi incertae sedis</taxon>
        <taxon>Mucoromycota</taxon>
        <taxon>Mucoromycotina</taxon>
        <taxon>Mucoromycetes</taxon>
        <taxon>Mucorales</taxon>
        <taxon>Lichtheimiaceae</taxon>
        <taxon>Phascolomyces</taxon>
    </lineage>
</organism>
<reference evidence="3" key="2">
    <citation type="submission" date="2023-02" db="EMBL/GenBank/DDBJ databases">
        <authorList>
            <consortium name="DOE Joint Genome Institute"/>
            <person name="Mondo S.J."/>
            <person name="Chang Y."/>
            <person name="Wang Y."/>
            <person name="Ahrendt S."/>
            <person name="Andreopoulos W."/>
            <person name="Barry K."/>
            <person name="Beard J."/>
            <person name="Benny G.L."/>
            <person name="Blankenship S."/>
            <person name="Bonito G."/>
            <person name="Cuomo C."/>
            <person name="Desiro A."/>
            <person name="Gervers K.A."/>
            <person name="Hundley H."/>
            <person name="Kuo A."/>
            <person name="LaButti K."/>
            <person name="Lang B.F."/>
            <person name="Lipzen A."/>
            <person name="O'Donnell K."/>
            <person name="Pangilinan J."/>
            <person name="Reynolds N."/>
            <person name="Sandor L."/>
            <person name="Smith M.W."/>
            <person name="Tsang A."/>
            <person name="Grigoriev I.V."/>
            <person name="Stajich J.E."/>
            <person name="Spatafora J.W."/>
        </authorList>
    </citation>
    <scope>NUCLEOTIDE SEQUENCE</scope>
    <source>
        <strain evidence="3">RSA 2281</strain>
    </source>
</reference>
<feature type="region of interest" description="Disordered" evidence="2">
    <location>
        <begin position="1"/>
        <end position="71"/>
    </location>
</feature>
<evidence type="ECO:0000256" key="1">
    <source>
        <dbReference type="SAM" id="Coils"/>
    </source>
</evidence>
<dbReference type="AlphaFoldDB" id="A0AAD5K669"/>
<feature type="compositionally biased region" description="Polar residues" evidence="2">
    <location>
        <begin position="99"/>
        <end position="115"/>
    </location>
</feature>
<proteinExistence type="predicted"/>
<evidence type="ECO:0000313" key="4">
    <source>
        <dbReference type="Proteomes" id="UP001209540"/>
    </source>
</evidence>
<keyword evidence="4" id="KW-1185">Reference proteome</keyword>
<name>A0AAD5K669_9FUNG</name>